<dbReference type="EMBL" id="VYXF01004468">
    <property type="protein sequence ID" value="NWS28037.1"/>
    <property type="molecule type" value="Genomic_DNA"/>
</dbReference>
<feature type="domain" description="Phosphorylase b kinase regulatory subunit alpha/beta C-terminal" evidence="10">
    <location>
        <begin position="892"/>
        <end position="1051"/>
    </location>
</feature>
<evidence type="ECO:0000256" key="4">
    <source>
        <dbReference type="ARBA" id="ARBA00022600"/>
    </source>
</evidence>
<evidence type="ECO:0000256" key="3">
    <source>
        <dbReference type="ARBA" id="ARBA00007128"/>
    </source>
</evidence>
<dbReference type="InterPro" id="IPR008734">
    <property type="entry name" value="PHK_A/B_su"/>
</dbReference>
<sequence length="1068" mass="121314">GSIYEPLKCINLPKPEGETLWDKLNHYYRIVKSTLLLHQSPTTGLFPTKTFGDNQKAKVHDSLYCAACAWALALAYRRIDDDKGRTHELEHSAIKCMRGILYCYMRQADKVQKFKQDPKPSACLHSVFSAHTGDEVFSHEEYGHLQINAVSLFLLYLVEMISSGLQIIYNTDEVSFIQNLVFCVERAYRVPDFGVWERGSKYNNGSPELHSSSVGLAKAALEAINGFNLFGNQGCSWSVIFVDFDAHNRNRQTLCSLLPRESRSHNTDAALLPCLSYPGFALDDEVLFGQTLDKIIRKLKGKYGFKRFLRDGYGTALEDRTRRYYKPAEIKLFDGIECEFPLFFIFMIIDGVFRGNPTQVKEYQDLLEPLLQHTPEGCPVVPKYYYVPADFVELEKQSPGSQRRFPSNNGRDGKLFLWGQAVFIIAKLLADKLVTPKDLDPIGRYVPPQEQRNVSMRFSNQGPLENDLVVHVALIAESQRLQVFLNTYGIQTQTPQQVEPIQIWAQKELVKAYFHLGVNEKLGLSGRPDRPIGCLGTSKIYRILGKTVVCYSIIFDLSDFYMSQDVMMLIDDIKNALQFIKQYWKMHGRPLFVVLIREDNIRGSRFSPILDMLAAFRKGIVGGVKVHVDRVQTLISGAVVEQLDFLSITETDEAPVFKSLEELDLPKHSKVKRQSSTPNASELEQQPDVNINDWQNKSTYEILQKLNDCSCLASQALLSSILLKREGPNFITKEGTVAEHIERIYRRAGSRKLWSVVRFAASLLGKLVDSLAPSITNVLVQGKQVTLGAFGQEEAVISNPLSPAVIKDMIYEKCRLQDEREAVVQQELVIHIGWIISNSPELFSGMLKIRIGWIIHAMKHELKIRAGDMPAKDLYQMSPSEVKQLLLDILQPQQPGRSWLNRRQLDGSLNRTPAGFYDRVWQILERTPNGLIVAGRFLPQQPTLSDMTMYEMNFSLLVEDMLQNIDQPQYRQIIVELLMVISVILERNPELEFQDKVDLDKVVQEAFHDFQKDHSSPKGAENQSDMTAFYNTHPLGKKGTCSYLSKAVITLLLEGEMKPSNDDPCTIS</sequence>
<keyword evidence="7" id="KW-0472">Membrane</keyword>
<evidence type="ECO:0000256" key="2">
    <source>
        <dbReference type="ARBA" id="ARBA00005131"/>
    </source>
</evidence>
<dbReference type="GO" id="GO:0005886">
    <property type="term" value="C:plasma membrane"/>
    <property type="evidence" value="ECO:0007669"/>
    <property type="project" value="UniProtKB-SubCell"/>
</dbReference>
<dbReference type="Proteomes" id="UP000573697">
    <property type="component" value="Unassembled WGS sequence"/>
</dbReference>
<evidence type="ECO:0000256" key="8">
    <source>
        <dbReference type="SAM" id="MobiDB-lite"/>
    </source>
</evidence>
<feature type="non-terminal residue" evidence="11">
    <location>
        <position position="1"/>
    </location>
</feature>
<dbReference type="AlphaFoldDB" id="A0A7K5E5N8"/>
<evidence type="ECO:0000313" key="12">
    <source>
        <dbReference type="Proteomes" id="UP000573697"/>
    </source>
</evidence>
<dbReference type="Pfam" id="PF00723">
    <property type="entry name" value="Glyco_hydro_15"/>
    <property type="match status" value="1"/>
</dbReference>
<accession>A0A7K5E5N8</accession>
<feature type="region of interest" description="Disordered" evidence="8">
    <location>
        <begin position="668"/>
        <end position="688"/>
    </location>
</feature>
<organism evidence="11 12">
    <name type="scientific">Polioptila caerulea</name>
    <name type="common">Blue-grey gnatcatcher</name>
    <dbReference type="NCBI Taxonomy" id="66707"/>
    <lineage>
        <taxon>Eukaryota</taxon>
        <taxon>Metazoa</taxon>
        <taxon>Chordata</taxon>
        <taxon>Craniata</taxon>
        <taxon>Vertebrata</taxon>
        <taxon>Euteleostomi</taxon>
        <taxon>Archelosauria</taxon>
        <taxon>Archosauria</taxon>
        <taxon>Dinosauria</taxon>
        <taxon>Saurischia</taxon>
        <taxon>Theropoda</taxon>
        <taxon>Coelurosauria</taxon>
        <taxon>Aves</taxon>
        <taxon>Neognathae</taxon>
        <taxon>Neoaves</taxon>
        <taxon>Telluraves</taxon>
        <taxon>Australaves</taxon>
        <taxon>Passeriformes</taxon>
        <taxon>Certhiidae</taxon>
        <taxon>Polioptilinae</taxon>
        <taxon>Polioptila</taxon>
    </lineage>
</organism>
<dbReference type="SUPFAM" id="SSF48208">
    <property type="entry name" value="Six-hairpin glycosidases"/>
    <property type="match status" value="1"/>
</dbReference>
<comment type="function">
    <text evidence="7">Phosphorylase b kinase catalyzes the phosphorylation of serine in certain substrates, including troponin I.</text>
</comment>
<name>A0A7K5E5N8_POLCE</name>
<dbReference type="GO" id="GO:0016301">
    <property type="term" value="F:kinase activity"/>
    <property type="evidence" value="ECO:0007669"/>
    <property type="project" value="UniProtKB-KW"/>
</dbReference>
<dbReference type="InterPro" id="IPR008928">
    <property type="entry name" value="6-hairpin_glycosidase_sf"/>
</dbReference>
<dbReference type="InterPro" id="IPR011613">
    <property type="entry name" value="GH15-like"/>
</dbReference>
<comment type="subcellular location">
    <subcellularLocation>
        <location evidence="1 7">Cell membrane</location>
        <topology evidence="1 7">Lipid-anchor</topology>
        <orientation evidence="1 7">Cytoplasmic side</orientation>
    </subcellularLocation>
</comment>
<feature type="domain" description="GH15-like" evidence="9">
    <location>
        <begin position="24"/>
        <end position="853"/>
    </location>
</feature>
<evidence type="ECO:0000313" key="11">
    <source>
        <dbReference type="EMBL" id="NWS28037.1"/>
    </source>
</evidence>
<keyword evidence="7" id="KW-0449">Lipoprotein</keyword>
<keyword evidence="11" id="KW-0808">Transferase</keyword>
<evidence type="ECO:0000256" key="5">
    <source>
        <dbReference type="ARBA" id="ARBA00022860"/>
    </source>
</evidence>
<evidence type="ECO:0000256" key="6">
    <source>
        <dbReference type="ARBA" id="ARBA00023277"/>
    </source>
</evidence>
<dbReference type="GO" id="GO:0005964">
    <property type="term" value="C:phosphorylase kinase complex"/>
    <property type="evidence" value="ECO:0007669"/>
    <property type="project" value="TreeGrafter"/>
</dbReference>
<dbReference type="PANTHER" id="PTHR10749:SF8">
    <property type="entry name" value="PHOSPHORYLASE B KINASE REGULATORY SUBUNIT BETA"/>
    <property type="match status" value="1"/>
</dbReference>
<proteinExistence type="inferred from homology"/>
<comment type="caution">
    <text evidence="11">The sequence shown here is derived from an EMBL/GenBank/DDBJ whole genome shotgun (WGS) entry which is preliminary data.</text>
</comment>
<keyword evidence="6 7" id="KW-0119">Carbohydrate metabolism</keyword>
<dbReference type="PANTHER" id="PTHR10749">
    <property type="entry name" value="PHOSPHORYLASE B KINASE REGULATORY SUBUNIT"/>
    <property type="match status" value="1"/>
</dbReference>
<keyword evidence="4 7" id="KW-0321">Glycogen metabolism</keyword>
<keyword evidence="12" id="KW-1185">Reference proteome</keyword>
<feature type="compositionally biased region" description="Polar residues" evidence="8">
    <location>
        <begin position="674"/>
        <end position="688"/>
    </location>
</feature>
<reference evidence="11 12" key="1">
    <citation type="submission" date="2019-09" db="EMBL/GenBank/DDBJ databases">
        <title>Bird 10,000 Genomes (B10K) Project - Family phase.</title>
        <authorList>
            <person name="Zhang G."/>
        </authorList>
    </citation>
    <scope>NUCLEOTIDE SEQUENCE [LARGE SCALE GENOMIC DNA]</scope>
    <source>
        <strain evidence="11">B10K-DU-001-66</strain>
        <tissue evidence="11">Muscle</tissue>
    </source>
</reference>
<dbReference type="Pfam" id="PF19292">
    <property type="entry name" value="KPBB_C"/>
    <property type="match status" value="1"/>
</dbReference>
<dbReference type="GO" id="GO:0005977">
    <property type="term" value="P:glycogen metabolic process"/>
    <property type="evidence" value="ECO:0007669"/>
    <property type="project" value="UniProtKB-UniPathway"/>
</dbReference>
<keyword evidence="7" id="KW-0636">Prenylation</keyword>
<evidence type="ECO:0000259" key="10">
    <source>
        <dbReference type="Pfam" id="PF19292"/>
    </source>
</evidence>
<comment type="similarity">
    <text evidence="3 7">Belongs to the phosphorylase b kinase regulatory chain family.</text>
</comment>
<keyword evidence="7" id="KW-1003">Cell membrane</keyword>
<keyword evidence="11" id="KW-0418">Kinase</keyword>
<evidence type="ECO:0000256" key="7">
    <source>
        <dbReference type="RuleBase" id="RU364123"/>
    </source>
</evidence>
<dbReference type="UniPathway" id="UPA00163"/>
<feature type="non-terminal residue" evidence="11">
    <location>
        <position position="1068"/>
    </location>
</feature>
<protein>
    <recommendedName>
        <fullName evidence="7">Phosphorylase b kinase regulatory subunit</fullName>
    </recommendedName>
</protein>
<evidence type="ECO:0000259" key="9">
    <source>
        <dbReference type="Pfam" id="PF00723"/>
    </source>
</evidence>
<dbReference type="InterPro" id="IPR045583">
    <property type="entry name" value="KPBA/B_C"/>
</dbReference>
<gene>
    <name evidence="11" type="primary">Phkb</name>
    <name evidence="11" type="ORF">POLCAE_R13448</name>
</gene>
<comment type="pathway">
    <text evidence="2 7">Glycan biosynthesis; glycogen metabolism.</text>
</comment>
<evidence type="ECO:0000256" key="1">
    <source>
        <dbReference type="ARBA" id="ARBA00004342"/>
    </source>
</evidence>
<dbReference type="GO" id="GO:0005516">
    <property type="term" value="F:calmodulin binding"/>
    <property type="evidence" value="ECO:0007669"/>
    <property type="project" value="UniProtKB-KW"/>
</dbReference>
<keyword evidence="5 7" id="KW-0112">Calmodulin-binding</keyword>